<dbReference type="PANTHER" id="PTHR22997:SF0">
    <property type="entry name" value="PIH1 DOMAIN-CONTAINING PROTEIN 1"/>
    <property type="match status" value="1"/>
</dbReference>
<organism evidence="4">
    <name type="scientific">Aureoumbra lagunensis</name>
    <dbReference type="NCBI Taxonomy" id="44058"/>
    <lineage>
        <taxon>Eukaryota</taxon>
        <taxon>Sar</taxon>
        <taxon>Stramenopiles</taxon>
        <taxon>Ochrophyta</taxon>
        <taxon>Pelagophyceae</taxon>
        <taxon>Pelagomonadales</taxon>
        <taxon>Aureoumbra</taxon>
    </lineage>
</organism>
<dbReference type="AlphaFoldDB" id="A0A7S3JW46"/>
<name>A0A7S3JW46_9STRA</name>
<dbReference type="GO" id="GO:0005737">
    <property type="term" value="C:cytoplasm"/>
    <property type="evidence" value="ECO:0007669"/>
    <property type="project" value="TreeGrafter"/>
</dbReference>
<dbReference type="InterPro" id="IPR012981">
    <property type="entry name" value="PIH1_N"/>
</dbReference>
<feature type="domain" description="PIH1 N-terminal" evidence="3">
    <location>
        <begin position="92"/>
        <end position="211"/>
    </location>
</feature>
<evidence type="ECO:0000313" key="4">
    <source>
        <dbReference type="EMBL" id="CAE0366925.1"/>
    </source>
</evidence>
<evidence type="ECO:0000256" key="2">
    <source>
        <dbReference type="SAM" id="MobiDB-lite"/>
    </source>
</evidence>
<evidence type="ECO:0000259" key="3">
    <source>
        <dbReference type="Pfam" id="PF08190"/>
    </source>
</evidence>
<protein>
    <recommendedName>
        <fullName evidence="3">PIH1 N-terminal domain-containing protein</fullName>
    </recommendedName>
</protein>
<evidence type="ECO:0000256" key="1">
    <source>
        <dbReference type="ARBA" id="ARBA00008511"/>
    </source>
</evidence>
<dbReference type="EMBL" id="HBIJ01011205">
    <property type="protein sequence ID" value="CAE0366925.1"/>
    <property type="molecule type" value="Transcribed_RNA"/>
</dbReference>
<feature type="compositionally biased region" description="Basic and acidic residues" evidence="2">
    <location>
        <begin position="413"/>
        <end position="426"/>
    </location>
</feature>
<proteinExistence type="inferred from homology"/>
<accession>A0A7S3JW46</accession>
<feature type="compositionally biased region" description="Polar residues" evidence="2">
    <location>
        <begin position="464"/>
        <end position="477"/>
    </location>
</feature>
<feature type="region of interest" description="Disordered" evidence="2">
    <location>
        <begin position="413"/>
        <end position="478"/>
    </location>
</feature>
<feature type="compositionally biased region" description="Basic and acidic residues" evidence="2">
    <location>
        <begin position="453"/>
        <end position="463"/>
    </location>
</feature>
<dbReference type="Pfam" id="PF08190">
    <property type="entry name" value="PIH1"/>
    <property type="match status" value="1"/>
</dbReference>
<gene>
    <name evidence="4" type="ORF">ALAG00032_LOCUS7673</name>
</gene>
<sequence>MEVAAGMNEGDESKLEKLWHDAISAQEEKKLKLPGDSGILDLDGSVRPENQAWIQVLPTPGYVIKTAASDTNEIFEEIRESQNEVSSAIQIKYLINVCSCDLLEEPAMKKKLDENGIEREGMNIPVSIDQPRRETDNKLATCVVLDVLINTKYLHELIATIEGKHWLSLFIIDRVSSKYNINLDKNYKLPKLRYKGIPEQHPQRIRDDSKKPKIIDETQQTENRIKENHKISQVPLGPPPHASLLAADNSILIETENDFWPHLLHIREEVCRVELSIPKGGLNINPWLSAKIATNCFMLSVALSSREPLKLKLPYSVTYQATATYAEDSQSFFMRLQLEIDTEFESKVDPGSAPWRLQKALSSSSSPLKAITPAQSQNIMNPHDRYGLSSRSTSVTAFTATDAAILAEEHAKRAVDQVRRDQGTHLDDDDDDDILPEDRFHQNDIISQHNISQRKEQEKERRQNSISNQQKENNDNVQYLDLKDKKEDSNALNENNIASSFALEEKISDSRSQKQFAPPESVLNKMSADLNLGSSIWAELI</sequence>
<dbReference type="PANTHER" id="PTHR22997">
    <property type="entry name" value="PIH1 DOMAIN-CONTAINING PROTEIN 1"/>
    <property type="match status" value="1"/>
</dbReference>
<dbReference type="InterPro" id="IPR050734">
    <property type="entry name" value="PIH1/Kintoun_subfamily"/>
</dbReference>
<reference evidence="4" key="1">
    <citation type="submission" date="2021-01" db="EMBL/GenBank/DDBJ databases">
        <authorList>
            <person name="Corre E."/>
            <person name="Pelletier E."/>
            <person name="Niang G."/>
            <person name="Scheremetjew M."/>
            <person name="Finn R."/>
            <person name="Kale V."/>
            <person name="Holt S."/>
            <person name="Cochrane G."/>
            <person name="Meng A."/>
            <person name="Brown T."/>
            <person name="Cohen L."/>
        </authorList>
    </citation>
    <scope>NUCLEOTIDE SEQUENCE</scope>
    <source>
        <strain evidence="4">CCMP1510</strain>
    </source>
</reference>
<comment type="similarity">
    <text evidence="1">Belongs to the PIH1 family.</text>
</comment>